<evidence type="ECO:0000313" key="1">
    <source>
        <dbReference type="EMBL" id="MBP2621720.1"/>
    </source>
</evidence>
<proteinExistence type="predicted"/>
<evidence type="ECO:0000313" key="2">
    <source>
        <dbReference type="Proteomes" id="UP001519349"/>
    </source>
</evidence>
<keyword evidence="2" id="KW-1185">Reference proteome</keyword>
<name>A0ABS5AYU1_9STRE</name>
<dbReference type="Proteomes" id="UP001519349">
    <property type="component" value="Unassembled WGS sequence"/>
</dbReference>
<gene>
    <name evidence="1" type="ORF">DHL47_10405</name>
</gene>
<accession>A0ABS5AYU1</accession>
<comment type="caution">
    <text evidence="1">The sequence shown here is derived from an EMBL/GenBank/DDBJ whole genome shotgun (WGS) entry which is preliminary data.</text>
</comment>
<dbReference type="RefSeq" id="WP_209551778.1">
    <property type="nucleotide sequence ID" value="NZ_QFAY01000023.1"/>
</dbReference>
<evidence type="ECO:0008006" key="3">
    <source>
        <dbReference type="Google" id="ProtNLM"/>
    </source>
</evidence>
<organism evidence="1 2">
    <name type="scientific">Streptococcus panodentis</name>
    <dbReference type="NCBI Taxonomy" id="1581472"/>
    <lineage>
        <taxon>Bacteria</taxon>
        <taxon>Bacillati</taxon>
        <taxon>Bacillota</taxon>
        <taxon>Bacilli</taxon>
        <taxon>Lactobacillales</taxon>
        <taxon>Streptococcaceae</taxon>
        <taxon>Streptococcus</taxon>
    </lineage>
</organism>
<reference evidence="1 2" key="1">
    <citation type="submission" date="2018-05" db="EMBL/GenBank/DDBJ databases">
        <title>Draft genome sequence of Streptococcus panodentis CCUG 70867T.</title>
        <authorList>
            <person name="Salva-Serra F."/>
            <person name="Mendez V."/>
            <person name="Jaen-Luchoro D."/>
            <person name="Gonzales-Siles L."/>
            <person name="Karlsson R."/>
            <person name="Engstrom-Jakobsson H."/>
            <person name="Busquets A."/>
            <person name="Gomila M."/>
            <person name="Pineiro-Iglesias B."/>
            <person name="Bennasar-Figueras A."/>
            <person name="Seeger M."/>
            <person name="Moore E."/>
        </authorList>
    </citation>
    <scope>NUCLEOTIDE SEQUENCE [LARGE SCALE GENOMIC DNA]</scope>
    <source>
        <strain evidence="1 2">CCUG 70867</strain>
    </source>
</reference>
<dbReference type="EMBL" id="QFAY01000023">
    <property type="protein sequence ID" value="MBP2621720.1"/>
    <property type="molecule type" value="Genomic_DNA"/>
</dbReference>
<sequence length="171" mass="19742">MLNELKNRKQLVAILCGILLLLACLSLFFLYSSYRKETFQRAYRNQSIYEQLNSLMNTTQYAEEIKNAGYDVDTVGLKLNNRIDSLQSKGNPSVTISVPSKNGFELSIHLKGEDVVQLQFNKEMELTSCVYYKDGNYLYNEEIEEKFRNKYTKIGIDAVKSVLKDIYSQMS</sequence>
<protein>
    <recommendedName>
        <fullName evidence="3">Lipoprotein</fullName>
    </recommendedName>
</protein>
<dbReference type="PROSITE" id="PS51257">
    <property type="entry name" value="PROKAR_LIPOPROTEIN"/>
    <property type="match status" value="1"/>
</dbReference>